<evidence type="ECO:0000256" key="4">
    <source>
        <dbReference type="ARBA" id="ARBA00022801"/>
    </source>
</evidence>
<dbReference type="OMA" id="TEWQEND"/>
<comment type="subcellular location">
    <subcellularLocation>
        <location evidence="1">Secreted</location>
    </subcellularLocation>
</comment>
<dbReference type="InParanoid" id="K3WGD8"/>
<evidence type="ECO:0000256" key="2">
    <source>
        <dbReference type="ARBA" id="ARBA00022525"/>
    </source>
</evidence>
<evidence type="ECO:0000256" key="1">
    <source>
        <dbReference type="ARBA" id="ARBA00004613"/>
    </source>
</evidence>
<keyword evidence="5" id="KW-0443">Lipid metabolism</keyword>
<dbReference type="GO" id="GO:0005576">
    <property type="term" value="C:extracellular region"/>
    <property type="evidence" value="ECO:0007669"/>
    <property type="project" value="UniProtKB-SubCell"/>
</dbReference>
<keyword evidence="8" id="KW-1185">Reference proteome</keyword>
<reference evidence="8" key="1">
    <citation type="journal article" date="2010" name="Genome Biol.">
        <title>Genome sequence of the necrotrophic plant pathogen Pythium ultimum reveals original pathogenicity mechanisms and effector repertoire.</title>
        <authorList>
            <person name="Levesque C.A."/>
            <person name="Brouwer H."/>
            <person name="Cano L."/>
            <person name="Hamilton J.P."/>
            <person name="Holt C."/>
            <person name="Huitema E."/>
            <person name="Raffaele S."/>
            <person name="Robideau G.P."/>
            <person name="Thines M."/>
            <person name="Win J."/>
            <person name="Zerillo M.M."/>
            <person name="Beakes G.W."/>
            <person name="Boore J.L."/>
            <person name="Busam D."/>
            <person name="Dumas B."/>
            <person name="Ferriera S."/>
            <person name="Fuerstenberg S.I."/>
            <person name="Gachon C.M."/>
            <person name="Gaulin E."/>
            <person name="Govers F."/>
            <person name="Grenville-Briggs L."/>
            <person name="Horner N."/>
            <person name="Hostetler J."/>
            <person name="Jiang R.H."/>
            <person name="Johnson J."/>
            <person name="Krajaejun T."/>
            <person name="Lin H."/>
            <person name="Meijer H.J."/>
            <person name="Moore B."/>
            <person name="Morris P."/>
            <person name="Phuntmart V."/>
            <person name="Puiu D."/>
            <person name="Shetty J."/>
            <person name="Stajich J.E."/>
            <person name="Tripathy S."/>
            <person name="Wawra S."/>
            <person name="van West P."/>
            <person name="Whitty B.R."/>
            <person name="Coutinho P.M."/>
            <person name="Henrissat B."/>
            <person name="Martin F."/>
            <person name="Thomas P.D."/>
            <person name="Tyler B.M."/>
            <person name="De Vries R.P."/>
            <person name="Kamoun S."/>
            <person name="Yandell M."/>
            <person name="Tisserat N."/>
            <person name="Buell C.R."/>
        </authorList>
    </citation>
    <scope>NUCLEOTIDE SEQUENCE</scope>
    <source>
        <strain evidence="8">DAOM:BR144</strain>
    </source>
</reference>
<evidence type="ECO:0000256" key="5">
    <source>
        <dbReference type="ARBA" id="ARBA00023098"/>
    </source>
</evidence>
<dbReference type="Gene3D" id="3.40.50.1820">
    <property type="entry name" value="alpha/beta hydrolase"/>
    <property type="match status" value="1"/>
</dbReference>
<dbReference type="eggNOG" id="ENOG502RZHX">
    <property type="taxonomic scope" value="Eukaryota"/>
</dbReference>
<dbReference type="VEuPathDB" id="FungiDB:PYU1_G004019"/>
<name>K3WGD8_GLOUD</name>
<dbReference type="InterPro" id="IPR056304">
    <property type="entry name" value="Lip-like_C"/>
</dbReference>
<dbReference type="SUPFAM" id="SSF53474">
    <property type="entry name" value="alpha/beta-Hydrolases"/>
    <property type="match status" value="1"/>
</dbReference>
<dbReference type="HOGENOM" id="CLU_023555_4_0_1"/>
<dbReference type="EMBL" id="GL376567">
    <property type="status" value="NOT_ANNOTATED_CDS"/>
    <property type="molecule type" value="Genomic_DNA"/>
</dbReference>
<dbReference type="PANTHER" id="PTHR34043">
    <property type="entry name" value="ALPHA/BETA-HYDROLASES SUPERFAMILY PROTEIN"/>
    <property type="match status" value="1"/>
</dbReference>
<keyword evidence="4" id="KW-0378">Hydrolase</keyword>
<protein>
    <recommendedName>
        <fullName evidence="6">Lipase-like C-terminal domain-containing protein</fullName>
    </recommendedName>
</protein>
<evidence type="ECO:0000256" key="3">
    <source>
        <dbReference type="ARBA" id="ARBA00022729"/>
    </source>
</evidence>
<dbReference type="AlphaFoldDB" id="K3WGD8"/>
<reference evidence="7" key="3">
    <citation type="submission" date="2015-02" db="UniProtKB">
        <authorList>
            <consortium name="EnsemblProtists"/>
        </authorList>
    </citation>
    <scope>IDENTIFICATION</scope>
    <source>
        <strain evidence="7">DAOM BR144</strain>
    </source>
</reference>
<dbReference type="Proteomes" id="UP000019132">
    <property type="component" value="Unassembled WGS sequence"/>
</dbReference>
<keyword evidence="3" id="KW-0732">Signal</keyword>
<dbReference type="PANTHER" id="PTHR34043:SF3">
    <property type="entry name" value="ALPHA_BETA-HYDROLASES SUPERFAMILY PROTEIN"/>
    <property type="match status" value="1"/>
</dbReference>
<dbReference type="GO" id="GO:0016787">
    <property type="term" value="F:hydrolase activity"/>
    <property type="evidence" value="ECO:0007669"/>
    <property type="project" value="UniProtKB-KW"/>
</dbReference>
<accession>K3WGD8</accession>
<dbReference type="STRING" id="431595.K3WGD8"/>
<evidence type="ECO:0000313" key="8">
    <source>
        <dbReference type="Proteomes" id="UP000019132"/>
    </source>
</evidence>
<dbReference type="InterPro" id="IPR029058">
    <property type="entry name" value="AB_hydrolase_fold"/>
</dbReference>
<dbReference type="Pfam" id="PF24708">
    <property type="entry name" value="Lip_C"/>
    <property type="match status" value="1"/>
</dbReference>
<keyword evidence="2" id="KW-0964">Secreted</keyword>
<reference evidence="8" key="2">
    <citation type="submission" date="2010-04" db="EMBL/GenBank/DDBJ databases">
        <authorList>
            <person name="Buell R."/>
            <person name="Hamilton J."/>
            <person name="Hostetler J."/>
        </authorList>
    </citation>
    <scope>NUCLEOTIDE SEQUENCE [LARGE SCALE GENOMIC DNA]</scope>
    <source>
        <strain evidence="8">DAOM:BR144</strain>
    </source>
</reference>
<organism evidence="7 8">
    <name type="scientific">Globisporangium ultimum (strain ATCC 200006 / CBS 805.95 / DAOM BR144)</name>
    <name type="common">Pythium ultimum</name>
    <dbReference type="NCBI Taxonomy" id="431595"/>
    <lineage>
        <taxon>Eukaryota</taxon>
        <taxon>Sar</taxon>
        <taxon>Stramenopiles</taxon>
        <taxon>Oomycota</taxon>
        <taxon>Peronosporomycetes</taxon>
        <taxon>Pythiales</taxon>
        <taxon>Pythiaceae</taxon>
        <taxon>Globisporangium</taxon>
    </lineage>
</organism>
<dbReference type="EnsemblProtists" id="PYU1_T004029">
    <property type="protein sequence ID" value="PYU1_T004029"/>
    <property type="gene ID" value="PYU1_G004019"/>
</dbReference>
<dbReference type="GO" id="GO:0006629">
    <property type="term" value="P:lipid metabolic process"/>
    <property type="evidence" value="ECO:0007669"/>
    <property type="project" value="UniProtKB-KW"/>
</dbReference>
<sequence length="502" mass="55059">MSRQQLLQSAPIATVAFGFESANALAPNAVLMEGNKYPIVLVHGVAGWGRDELLGIKYWGGLQGDLQEQLEAQGHTVFTASVGPYSSNWDRACELYAQIKGTTVDYGAKHSKHFDHTQLGHTYSQGLYPQWGDVDPVTGEINKIHFIGHSMGGTTIRMLAQMLAHGSAGASWGQEASASRESLFAGGKGDWVHSITTISSPHLGTTLADEISNLGGDTLKHVLFGISSTLGVVGDSTEQFYDVKMDQWGIDAKGEHESLHQYIDRVDLFTKPGYQDTAIGSCSTQGAAEENTWVRTLPNVYYMSYATSDTFTTRDFLYRSTQLPHLLTMMLPLQPMASFMGSQYPIRHGFSTEWQENDGIVPTISMAKDATGDFVIVANETAGFGKIVRGKWNIMPKLDRLDHAAVIGFTVLKQVNEIYLRHAELLRSLPKEDVAVAVAIPGGAQVRAPPLAQPPLVQPLTMHVDAIEKPQQCEDPYLLMASTTAPYQHMEMEMELKTKVKE</sequence>
<proteinExistence type="predicted"/>
<evidence type="ECO:0000313" key="7">
    <source>
        <dbReference type="EnsemblProtists" id="PYU1_T004029"/>
    </source>
</evidence>
<feature type="domain" description="Lipase-like C-terminal" evidence="6">
    <location>
        <begin position="35"/>
        <end position="412"/>
    </location>
</feature>
<evidence type="ECO:0000259" key="6">
    <source>
        <dbReference type="Pfam" id="PF24708"/>
    </source>
</evidence>